<dbReference type="InterPro" id="IPR001789">
    <property type="entry name" value="Sig_transdc_resp-reg_receiver"/>
</dbReference>
<dbReference type="InterPro" id="IPR050595">
    <property type="entry name" value="Bact_response_regulator"/>
</dbReference>
<dbReference type="GO" id="GO:0000160">
    <property type="term" value="P:phosphorelay signal transduction system"/>
    <property type="evidence" value="ECO:0007669"/>
    <property type="project" value="InterPro"/>
</dbReference>
<dbReference type="SUPFAM" id="SSF52172">
    <property type="entry name" value="CheY-like"/>
    <property type="match status" value="1"/>
</dbReference>
<sequence length="121" mass="13455">MSKTVMIVDDAISIRGLVKITLENAGYQVTEASDGKDALTKISAQKIHLIIADLYMPNMNGMELIKTLKMNPRYKFIPIVVLTKENDPNMKQKGRTAGVNAWIVKPFKPKTILSVVQKIIG</sequence>
<dbReference type="InterPro" id="IPR011006">
    <property type="entry name" value="CheY-like_superfamily"/>
</dbReference>
<dbReference type="Gene3D" id="3.40.50.2300">
    <property type="match status" value="1"/>
</dbReference>
<keyword evidence="1 2" id="KW-0597">Phosphoprotein</keyword>
<dbReference type="EMBL" id="CP061800">
    <property type="protein sequence ID" value="QTA88061.1"/>
    <property type="molecule type" value="Genomic_DNA"/>
</dbReference>
<reference evidence="4" key="1">
    <citation type="journal article" date="2021" name="Microb. Physiol.">
        <title>Proteogenomic Insights into the Physiology of Marine, Sulfate-Reducing, Filamentous Desulfonema limicola and Desulfonema magnum.</title>
        <authorList>
            <person name="Schnaars V."/>
            <person name="Wohlbrand L."/>
            <person name="Scheve S."/>
            <person name="Hinrichs C."/>
            <person name="Reinhardt R."/>
            <person name="Rabus R."/>
        </authorList>
    </citation>
    <scope>NUCLEOTIDE SEQUENCE</scope>
    <source>
        <strain evidence="4">4be13</strain>
    </source>
</reference>
<proteinExistence type="predicted"/>
<evidence type="ECO:0000259" key="3">
    <source>
        <dbReference type="PROSITE" id="PS50110"/>
    </source>
</evidence>
<dbReference type="PROSITE" id="PS50110">
    <property type="entry name" value="RESPONSE_REGULATORY"/>
    <property type="match status" value="1"/>
</dbReference>
<accession>A0A975GNK1</accession>
<name>A0A975GNK1_9BACT</name>
<dbReference type="AlphaFoldDB" id="A0A975GNK1"/>
<dbReference type="PANTHER" id="PTHR44591">
    <property type="entry name" value="STRESS RESPONSE REGULATOR PROTEIN 1"/>
    <property type="match status" value="1"/>
</dbReference>
<evidence type="ECO:0000313" key="4">
    <source>
        <dbReference type="EMBL" id="QTA88061.1"/>
    </source>
</evidence>
<gene>
    <name evidence="4" type="ORF">dnm_041010</name>
</gene>
<dbReference type="PANTHER" id="PTHR44591:SF25">
    <property type="entry name" value="CHEMOTAXIS TWO-COMPONENT RESPONSE REGULATOR"/>
    <property type="match status" value="1"/>
</dbReference>
<feature type="modified residue" description="4-aspartylphosphate" evidence="2">
    <location>
        <position position="53"/>
    </location>
</feature>
<dbReference type="KEGG" id="dmm:dnm_041010"/>
<protein>
    <submittedName>
        <fullName evidence="4">Two component system response regulator</fullName>
    </submittedName>
</protein>
<feature type="domain" description="Response regulatory" evidence="3">
    <location>
        <begin position="4"/>
        <end position="120"/>
    </location>
</feature>
<organism evidence="4 5">
    <name type="scientific">Desulfonema magnum</name>
    <dbReference type="NCBI Taxonomy" id="45655"/>
    <lineage>
        <taxon>Bacteria</taxon>
        <taxon>Pseudomonadati</taxon>
        <taxon>Thermodesulfobacteriota</taxon>
        <taxon>Desulfobacteria</taxon>
        <taxon>Desulfobacterales</taxon>
        <taxon>Desulfococcaceae</taxon>
        <taxon>Desulfonema</taxon>
    </lineage>
</organism>
<dbReference type="Pfam" id="PF00072">
    <property type="entry name" value="Response_reg"/>
    <property type="match status" value="1"/>
</dbReference>
<keyword evidence="5" id="KW-1185">Reference proteome</keyword>
<evidence type="ECO:0000256" key="1">
    <source>
        <dbReference type="ARBA" id="ARBA00022553"/>
    </source>
</evidence>
<dbReference type="SMART" id="SM00448">
    <property type="entry name" value="REC"/>
    <property type="match status" value="1"/>
</dbReference>
<evidence type="ECO:0000256" key="2">
    <source>
        <dbReference type="PROSITE-ProRule" id="PRU00169"/>
    </source>
</evidence>
<dbReference type="Proteomes" id="UP000663722">
    <property type="component" value="Chromosome"/>
</dbReference>
<evidence type="ECO:0000313" key="5">
    <source>
        <dbReference type="Proteomes" id="UP000663722"/>
    </source>
</evidence>